<proteinExistence type="predicted"/>
<dbReference type="AlphaFoldDB" id="A0A412XYQ4"/>
<sequence length="333" mass="38956">MINIKVSIPDSAPPIIRQTPNSSAKWGDCCFYINTDVAECDYWFVLDELNDTEKTICPSENLILITGEPPYVKLYPHKYVDQFSHVLTCQKNLLKREKACCSNPALPWMVGAKLKSLPAEWDMNNYLDYSFFCEEHALDKKDKIVVITSNKAMTKGHRQRLDLVLGLKERIPELMDVYGAGFNKVDDKYDILSMYKYSLVMENCRYWDYWTEKLADAYLSLTFPFYSGCPNLDSYFDKNAFEVLNLEDVDKMAVKIEDAIRNDLFSSRKNHILSAKRDVLDKYNLFAMMSTYVSKNEIMSKKEVKTECTIQPLYRTFETRVRTRILKYWGWEI</sequence>
<organism evidence="2 3">
    <name type="scientific">Bacteroides fragilis</name>
    <dbReference type="NCBI Taxonomy" id="817"/>
    <lineage>
        <taxon>Bacteria</taxon>
        <taxon>Pseudomonadati</taxon>
        <taxon>Bacteroidota</taxon>
        <taxon>Bacteroidia</taxon>
        <taxon>Bacteroidales</taxon>
        <taxon>Bacteroidaceae</taxon>
        <taxon>Bacteroides</taxon>
    </lineage>
</organism>
<accession>A0A412XYQ4</accession>
<dbReference type="RefSeq" id="WP_122143143.1">
    <property type="nucleotide sequence ID" value="NZ_JACFST010000006.1"/>
</dbReference>
<evidence type="ECO:0000259" key="1">
    <source>
        <dbReference type="Pfam" id="PF00852"/>
    </source>
</evidence>
<dbReference type="InterPro" id="IPR038577">
    <property type="entry name" value="GT10-like_C_sf"/>
</dbReference>
<dbReference type="SUPFAM" id="SSF53756">
    <property type="entry name" value="UDP-Glycosyltransferase/glycogen phosphorylase"/>
    <property type="match status" value="1"/>
</dbReference>
<dbReference type="Pfam" id="PF00852">
    <property type="entry name" value="Glyco_transf_10"/>
    <property type="match status" value="1"/>
</dbReference>
<protein>
    <recommendedName>
        <fullName evidence="1">Fucosyltransferase C-terminal domain-containing protein</fullName>
    </recommendedName>
</protein>
<evidence type="ECO:0000313" key="3">
    <source>
        <dbReference type="Proteomes" id="UP000286270"/>
    </source>
</evidence>
<dbReference type="Proteomes" id="UP000286270">
    <property type="component" value="Unassembled WGS sequence"/>
</dbReference>
<feature type="domain" description="Fucosyltransferase C-terminal" evidence="1">
    <location>
        <begin position="140"/>
        <end position="254"/>
    </location>
</feature>
<evidence type="ECO:0000313" key="2">
    <source>
        <dbReference type="EMBL" id="RGV50402.1"/>
    </source>
</evidence>
<name>A0A412XYQ4_BACFG</name>
<dbReference type="EMBL" id="QRZH01000016">
    <property type="protein sequence ID" value="RGV50402.1"/>
    <property type="molecule type" value="Genomic_DNA"/>
</dbReference>
<dbReference type="InterPro" id="IPR055270">
    <property type="entry name" value="Glyco_tran_10_C"/>
</dbReference>
<gene>
    <name evidence="2" type="ORF">DWW08_16725</name>
</gene>
<comment type="caution">
    <text evidence="2">The sequence shown here is derived from an EMBL/GenBank/DDBJ whole genome shotgun (WGS) entry which is preliminary data.</text>
</comment>
<dbReference type="Gene3D" id="3.40.50.11660">
    <property type="entry name" value="Glycosyl transferase family 10, C-terminal domain"/>
    <property type="match status" value="1"/>
</dbReference>
<reference evidence="2 3" key="1">
    <citation type="submission" date="2018-08" db="EMBL/GenBank/DDBJ databases">
        <title>A genome reference for cultivated species of the human gut microbiota.</title>
        <authorList>
            <person name="Zou Y."/>
            <person name="Xue W."/>
            <person name="Luo G."/>
        </authorList>
    </citation>
    <scope>NUCLEOTIDE SEQUENCE [LARGE SCALE GENOMIC DNA]</scope>
    <source>
        <strain evidence="2 3">AF14-26</strain>
    </source>
</reference>